<evidence type="ECO:0000313" key="10">
    <source>
        <dbReference type="Proteomes" id="UP000243745"/>
    </source>
</evidence>
<keyword evidence="6 7" id="KW-0234">DNA repair</keyword>
<dbReference type="GO" id="GO:0003677">
    <property type="term" value="F:DNA binding"/>
    <property type="evidence" value="ECO:0007669"/>
    <property type="project" value="UniProtKB-UniRule"/>
</dbReference>
<dbReference type="OrthoDB" id="9802672at2"/>
<evidence type="ECO:0000256" key="2">
    <source>
        <dbReference type="ARBA" id="ARBA00022763"/>
    </source>
</evidence>
<dbReference type="SUPFAM" id="SSF111304">
    <property type="entry name" value="Recombination protein RecR"/>
    <property type="match status" value="1"/>
</dbReference>
<name>A0A662ZHH5_9GAMM</name>
<dbReference type="EMBL" id="FOXF01000009">
    <property type="protein sequence ID" value="SFP22228.1"/>
    <property type="molecule type" value="Genomic_DNA"/>
</dbReference>
<evidence type="ECO:0000259" key="8">
    <source>
        <dbReference type="PROSITE" id="PS50880"/>
    </source>
</evidence>
<dbReference type="GO" id="GO:0006281">
    <property type="term" value="P:DNA repair"/>
    <property type="evidence" value="ECO:0007669"/>
    <property type="project" value="UniProtKB-UniRule"/>
</dbReference>
<keyword evidence="10" id="KW-1185">Reference proteome</keyword>
<keyword evidence="3 7" id="KW-0863">Zinc-finger</keyword>
<dbReference type="InterPro" id="IPR006171">
    <property type="entry name" value="TOPRIM_dom"/>
</dbReference>
<dbReference type="HAMAP" id="MF_00017">
    <property type="entry name" value="RecR"/>
    <property type="match status" value="1"/>
</dbReference>
<sequence length="199" mass="21552">MKFSPLVEKLINDLQIMPGIGPKSAQRIAFYLLDHNRDGALKLGETLTEAMNNISYCPKCRSYSDGEECEICRDAGRQDSGIICVVESPADVLAIEQTGEYNGTYFVLHGHLSPIEGIGPGELGLDELARLLDTGRYHEIILATNPTVEGDTTAHYIAHMAGRRNVVATRIARGIPVGGELESIDGSTIMRSLAGRSPL</sequence>
<dbReference type="InterPro" id="IPR023627">
    <property type="entry name" value="Rcmb_RecR"/>
</dbReference>
<evidence type="ECO:0000313" key="9">
    <source>
        <dbReference type="EMBL" id="SFP22228.1"/>
    </source>
</evidence>
<gene>
    <name evidence="7" type="primary">recR</name>
    <name evidence="9" type="ORF">SAMN02910344_00794</name>
</gene>
<evidence type="ECO:0000256" key="6">
    <source>
        <dbReference type="ARBA" id="ARBA00023204"/>
    </source>
</evidence>
<keyword evidence="2 7" id="KW-0227">DNA damage</keyword>
<evidence type="ECO:0000256" key="4">
    <source>
        <dbReference type="ARBA" id="ARBA00022833"/>
    </source>
</evidence>
<dbReference type="PROSITE" id="PS50880">
    <property type="entry name" value="TOPRIM"/>
    <property type="match status" value="1"/>
</dbReference>
<evidence type="ECO:0000256" key="1">
    <source>
        <dbReference type="ARBA" id="ARBA00022723"/>
    </source>
</evidence>
<organism evidence="9 10">
    <name type="scientific">Ruminobacter amylophilus</name>
    <dbReference type="NCBI Taxonomy" id="867"/>
    <lineage>
        <taxon>Bacteria</taxon>
        <taxon>Pseudomonadati</taxon>
        <taxon>Pseudomonadota</taxon>
        <taxon>Gammaproteobacteria</taxon>
        <taxon>Aeromonadales</taxon>
        <taxon>Succinivibrionaceae</taxon>
        <taxon>Ruminobacter</taxon>
    </lineage>
</organism>
<proteinExistence type="inferred from homology"/>
<feature type="zinc finger region" description="C4-type" evidence="7">
    <location>
        <begin position="57"/>
        <end position="72"/>
    </location>
</feature>
<dbReference type="InterPro" id="IPR015967">
    <property type="entry name" value="Rcmb_RecR_Znf"/>
</dbReference>
<dbReference type="Gene3D" id="1.10.8.420">
    <property type="entry name" value="RecR Domain 1"/>
    <property type="match status" value="1"/>
</dbReference>
<dbReference type="InterPro" id="IPR000093">
    <property type="entry name" value="DNA_Rcmb_RecR"/>
</dbReference>
<dbReference type="Gene3D" id="3.40.1360.10">
    <property type="match status" value="1"/>
</dbReference>
<comment type="function">
    <text evidence="7">May play a role in DNA repair. It seems to be involved in an RecBC-independent recombinational process of DNA repair. It may act with RecF and RecO.</text>
</comment>
<dbReference type="CDD" id="cd01025">
    <property type="entry name" value="TOPRIM_recR"/>
    <property type="match status" value="1"/>
</dbReference>
<evidence type="ECO:0000256" key="3">
    <source>
        <dbReference type="ARBA" id="ARBA00022771"/>
    </source>
</evidence>
<dbReference type="PROSITE" id="PS01300">
    <property type="entry name" value="RECR"/>
    <property type="match status" value="1"/>
</dbReference>
<dbReference type="GO" id="GO:0006310">
    <property type="term" value="P:DNA recombination"/>
    <property type="evidence" value="ECO:0007669"/>
    <property type="project" value="UniProtKB-UniRule"/>
</dbReference>
<keyword evidence="4 7" id="KW-0862">Zinc</keyword>
<evidence type="ECO:0000256" key="5">
    <source>
        <dbReference type="ARBA" id="ARBA00023172"/>
    </source>
</evidence>
<keyword evidence="5 7" id="KW-0233">DNA recombination</keyword>
<dbReference type="Pfam" id="PF21175">
    <property type="entry name" value="RecR_C"/>
    <property type="match status" value="1"/>
</dbReference>
<reference evidence="9 10" key="1">
    <citation type="submission" date="2016-10" db="EMBL/GenBank/DDBJ databases">
        <authorList>
            <person name="Varghese N."/>
            <person name="Submissions S."/>
        </authorList>
    </citation>
    <scope>NUCLEOTIDE SEQUENCE [LARGE SCALE GENOMIC DNA]</scope>
    <source>
        <strain evidence="9 10">DSM 1361</strain>
    </source>
</reference>
<evidence type="ECO:0000256" key="7">
    <source>
        <dbReference type="HAMAP-Rule" id="MF_00017"/>
    </source>
</evidence>
<dbReference type="SMART" id="SM00493">
    <property type="entry name" value="TOPRIM"/>
    <property type="match status" value="1"/>
</dbReference>
<accession>A0A662ZHH5</accession>
<dbReference type="NCBIfam" id="TIGR00615">
    <property type="entry name" value="recR"/>
    <property type="match status" value="1"/>
</dbReference>
<dbReference type="InterPro" id="IPR034137">
    <property type="entry name" value="TOPRIM_RecR"/>
</dbReference>
<feature type="domain" description="Toprim" evidence="8">
    <location>
        <begin position="81"/>
        <end position="176"/>
    </location>
</feature>
<keyword evidence="1 7" id="KW-0479">Metal-binding</keyword>
<dbReference type="Pfam" id="PF21176">
    <property type="entry name" value="RecR_HhH"/>
    <property type="match status" value="1"/>
</dbReference>
<dbReference type="GO" id="GO:0008270">
    <property type="term" value="F:zinc ion binding"/>
    <property type="evidence" value="ECO:0007669"/>
    <property type="project" value="UniProtKB-KW"/>
</dbReference>
<dbReference type="PANTHER" id="PTHR30446">
    <property type="entry name" value="RECOMBINATION PROTEIN RECR"/>
    <property type="match status" value="1"/>
</dbReference>
<dbReference type="Pfam" id="PF13662">
    <property type="entry name" value="Toprim_4"/>
    <property type="match status" value="1"/>
</dbReference>
<dbReference type="Proteomes" id="UP000243745">
    <property type="component" value="Unassembled WGS sequence"/>
</dbReference>
<comment type="similarity">
    <text evidence="7">Belongs to the RecR family.</text>
</comment>
<dbReference type="FunFam" id="3.40.1360.10:FF:000001">
    <property type="entry name" value="Recombination protein RecR"/>
    <property type="match status" value="1"/>
</dbReference>
<dbReference type="RefSeq" id="WP_093141137.1">
    <property type="nucleotide sequence ID" value="NZ_FOXF01000009.1"/>
</dbReference>
<protein>
    <recommendedName>
        <fullName evidence="7">Recombination protein RecR</fullName>
    </recommendedName>
</protein>
<dbReference type="AlphaFoldDB" id="A0A662ZHH5"/>
<dbReference type="Gene3D" id="6.10.250.240">
    <property type="match status" value="1"/>
</dbReference>
<dbReference type="PANTHER" id="PTHR30446:SF0">
    <property type="entry name" value="RECOMBINATION PROTEIN RECR"/>
    <property type="match status" value="1"/>
</dbReference>
<dbReference type="Pfam" id="PF02132">
    <property type="entry name" value="RecR_ZnF"/>
    <property type="match status" value="1"/>
</dbReference>